<dbReference type="AlphaFoldDB" id="A0A0A8YD83"/>
<reference evidence="2" key="1">
    <citation type="submission" date="2014-09" db="EMBL/GenBank/DDBJ databases">
        <authorList>
            <person name="Magalhaes I.L.F."/>
            <person name="Oliveira U."/>
            <person name="Santos F.R."/>
            <person name="Vidigal T.H.D.A."/>
            <person name="Brescovit A.D."/>
            <person name="Santos A.J."/>
        </authorList>
    </citation>
    <scope>NUCLEOTIDE SEQUENCE</scope>
    <source>
        <tissue evidence="2">Shoot tissue taken approximately 20 cm above the soil surface</tissue>
    </source>
</reference>
<reference evidence="2" key="2">
    <citation type="journal article" date="2015" name="Data Brief">
        <title>Shoot transcriptome of the giant reed, Arundo donax.</title>
        <authorList>
            <person name="Barrero R.A."/>
            <person name="Guerrero F.D."/>
            <person name="Moolhuijzen P."/>
            <person name="Goolsby J.A."/>
            <person name="Tidwell J."/>
            <person name="Bellgard S.E."/>
            <person name="Bellgard M.I."/>
        </authorList>
    </citation>
    <scope>NUCLEOTIDE SEQUENCE</scope>
    <source>
        <tissue evidence="2">Shoot tissue taken approximately 20 cm above the soil surface</tissue>
    </source>
</reference>
<dbReference type="EMBL" id="GBRH01274355">
    <property type="protein sequence ID" value="JAD23540.1"/>
    <property type="molecule type" value="Transcribed_RNA"/>
</dbReference>
<sequence length="26" mass="2867">MAAKSTTARPYFSPSLSPRAPQFNLQ</sequence>
<accession>A0A0A8YD83</accession>
<name>A0A0A8YD83_ARUDO</name>
<protein>
    <submittedName>
        <fullName evidence="2">Uncharacterized protein</fullName>
    </submittedName>
</protein>
<evidence type="ECO:0000256" key="1">
    <source>
        <dbReference type="SAM" id="MobiDB-lite"/>
    </source>
</evidence>
<evidence type="ECO:0000313" key="2">
    <source>
        <dbReference type="EMBL" id="JAD23540.1"/>
    </source>
</evidence>
<feature type="region of interest" description="Disordered" evidence="1">
    <location>
        <begin position="1"/>
        <end position="26"/>
    </location>
</feature>
<organism evidence="2">
    <name type="scientific">Arundo donax</name>
    <name type="common">Giant reed</name>
    <name type="synonym">Donax arundinaceus</name>
    <dbReference type="NCBI Taxonomy" id="35708"/>
    <lineage>
        <taxon>Eukaryota</taxon>
        <taxon>Viridiplantae</taxon>
        <taxon>Streptophyta</taxon>
        <taxon>Embryophyta</taxon>
        <taxon>Tracheophyta</taxon>
        <taxon>Spermatophyta</taxon>
        <taxon>Magnoliopsida</taxon>
        <taxon>Liliopsida</taxon>
        <taxon>Poales</taxon>
        <taxon>Poaceae</taxon>
        <taxon>PACMAD clade</taxon>
        <taxon>Arundinoideae</taxon>
        <taxon>Arundineae</taxon>
        <taxon>Arundo</taxon>
    </lineage>
</organism>
<proteinExistence type="predicted"/>